<sequence>MVPLQLYPSLLPWPTRGQGRKSIATRSGRQRRLFSSLALSMPPKSKSLSGMLLNLLFEAHLLLKHAINTLHSSEDKYVCWKSVFDHRLELL</sequence>
<protein>
    <submittedName>
        <fullName evidence="1">Uncharacterized protein</fullName>
    </submittedName>
</protein>
<accession>D7TMZ0</accession>
<organism evidence="1 2">
    <name type="scientific">Vitis vinifera</name>
    <name type="common">Grape</name>
    <dbReference type="NCBI Taxonomy" id="29760"/>
    <lineage>
        <taxon>Eukaryota</taxon>
        <taxon>Viridiplantae</taxon>
        <taxon>Streptophyta</taxon>
        <taxon>Embryophyta</taxon>
        <taxon>Tracheophyta</taxon>
        <taxon>Spermatophyta</taxon>
        <taxon>Magnoliopsida</taxon>
        <taxon>eudicotyledons</taxon>
        <taxon>Gunneridae</taxon>
        <taxon>Pentapetalae</taxon>
        <taxon>rosids</taxon>
        <taxon>Vitales</taxon>
        <taxon>Vitaceae</taxon>
        <taxon>Viteae</taxon>
        <taxon>Vitis</taxon>
    </lineage>
</organism>
<dbReference type="EMBL" id="FN596000">
    <property type="protein sequence ID" value="CBI31863.3"/>
    <property type="molecule type" value="Genomic_DNA"/>
</dbReference>
<keyword evidence="2" id="KW-1185">Reference proteome</keyword>
<dbReference type="InParanoid" id="D7TMZ0"/>
<gene>
    <name evidence="1" type="ordered locus">VIT_16s0100g00210</name>
</gene>
<evidence type="ECO:0000313" key="1">
    <source>
        <dbReference type="EMBL" id="CBI31863.3"/>
    </source>
</evidence>
<reference evidence="2" key="1">
    <citation type="journal article" date="2007" name="Nature">
        <title>The grapevine genome sequence suggests ancestral hexaploidization in major angiosperm phyla.</title>
        <authorList>
            <consortium name="The French-Italian Public Consortium for Grapevine Genome Characterization."/>
            <person name="Jaillon O."/>
            <person name="Aury J.-M."/>
            <person name="Noel B."/>
            <person name="Policriti A."/>
            <person name="Clepet C."/>
            <person name="Casagrande A."/>
            <person name="Choisne N."/>
            <person name="Aubourg S."/>
            <person name="Vitulo N."/>
            <person name="Jubin C."/>
            <person name="Vezzi A."/>
            <person name="Legeai F."/>
            <person name="Hugueney P."/>
            <person name="Dasilva C."/>
            <person name="Horner D."/>
            <person name="Mica E."/>
            <person name="Jublot D."/>
            <person name="Poulain J."/>
            <person name="Bruyere C."/>
            <person name="Billault A."/>
            <person name="Segurens B."/>
            <person name="Gouyvenoux M."/>
            <person name="Ugarte E."/>
            <person name="Cattonaro F."/>
            <person name="Anthouard V."/>
            <person name="Vico V."/>
            <person name="Del Fabbro C."/>
            <person name="Alaux M."/>
            <person name="Di Gaspero G."/>
            <person name="Dumas V."/>
            <person name="Felice N."/>
            <person name="Paillard S."/>
            <person name="Juman I."/>
            <person name="Moroldo M."/>
            <person name="Scalabrin S."/>
            <person name="Canaguier A."/>
            <person name="Le Clainche I."/>
            <person name="Malacrida G."/>
            <person name="Durand E."/>
            <person name="Pesole G."/>
            <person name="Laucou V."/>
            <person name="Chatelet P."/>
            <person name="Merdinoglu D."/>
            <person name="Delledonne M."/>
            <person name="Pezzotti M."/>
            <person name="Lecharny A."/>
            <person name="Scarpelli C."/>
            <person name="Artiguenave F."/>
            <person name="Pe M.E."/>
            <person name="Valle G."/>
            <person name="Morgante M."/>
            <person name="Caboche M."/>
            <person name="Adam-Blondon A.-F."/>
            <person name="Weissenbach J."/>
            <person name="Quetier F."/>
            <person name="Wincker P."/>
        </authorList>
    </citation>
    <scope>NUCLEOTIDE SEQUENCE [LARGE SCALE GENOMIC DNA]</scope>
    <source>
        <strain evidence="2">cv. Pinot noir / PN40024</strain>
    </source>
</reference>
<dbReference type="HOGENOM" id="CLU_2431460_0_0_1"/>
<dbReference type="Proteomes" id="UP000009183">
    <property type="component" value="Chromosome 16"/>
</dbReference>
<dbReference type="PaxDb" id="29760-VIT_16s0100g00210.t01"/>
<proteinExistence type="predicted"/>
<name>D7TMZ0_VITVI</name>
<evidence type="ECO:0000313" key="2">
    <source>
        <dbReference type="Proteomes" id="UP000009183"/>
    </source>
</evidence>
<dbReference type="AlphaFoldDB" id="D7TMZ0"/>